<organism evidence="3 4">
    <name type="scientific">Limnohabitans radicicola</name>
    <dbReference type="NCBI Taxonomy" id="2771427"/>
    <lineage>
        <taxon>Bacteria</taxon>
        <taxon>Pseudomonadati</taxon>
        <taxon>Pseudomonadota</taxon>
        <taxon>Betaproteobacteria</taxon>
        <taxon>Burkholderiales</taxon>
        <taxon>Comamonadaceae</taxon>
        <taxon>Limnohabitans</taxon>
    </lineage>
</organism>
<gene>
    <name evidence="3" type="ORF">IC609_03330</name>
</gene>
<dbReference type="EMBL" id="JACYFT010000001">
    <property type="protein sequence ID" value="MBD8049563.1"/>
    <property type="molecule type" value="Genomic_DNA"/>
</dbReference>
<reference evidence="3" key="1">
    <citation type="submission" date="2020-09" db="EMBL/GenBank/DDBJ databases">
        <title>Genome seq and assembly of Limnohabitants sp.</title>
        <authorList>
            <person name="Chhetri G."/>
        </authorList>
    </citation>
    <scope>NUCLEOTIDE SEQUENCE</scope>
    <source>
        <strain evidence="3">JUR4</strain>
    </source>
</reference>
<proteinExistence type="inferred from homology"/>
<evidence type="ECO:0000313" key="4">
    <source>
        <dbReference type="Proteomes" id="UP000647424"/>
    </source>
</evidence>
<dbReference type="AlphaFoldDB" id="A0A927FF76"/>
<protein>
    <submittedName>
        <fullName evidence="3">Amidase</fullName>
        <ecNumber evidence="3">3.5.1.4</ecNumber>
    </submittedName>
</protein>
<dbReference type="GO" id="GO:0004040">
    <property type="term" value="F:amidase activity"/>
    <property type="evidence" value="ECO:0007669"/>
    <property type="project" value="UniProtKB-EC"/>
</dbReference>
<dbReference type="Proteomes" id="UP000647424">
    <property type="component" value="Unassembled WGS sequence"/>
</dbReference>
<sequence>MSTTDLTQRTAHELLQLYRTGQASPVEATQAVLARIERLNPKINAFCLVDADRALASARASEARWQAHRSTGAPVGELDGVPTSIKDLILTQGWPTLRGSRTVDPQQPWEVDAPATARLREAGAVLLGKTTTPEFGCKGETNSPATGITRNPWNLDCTPGGSSGGAAAAVAAGLGPLAVGTDGAGSVRIPAAFCGNVGLKPSFGRVPAYPLSPFGSVAHLGPHTLSVRDAAMMMNVLKQPDARDWTSLPPDATDYTVGLEDGIRGLRIAYSPTLGYARNVHPDIAAAVDQAVKQLQALGAHVEQVDPGFDDPLEITTGLWFLGAYSVWSGLSAEQQALADPDFRAEAALGEQLTAHQVQQLNLRRGALGSHMRQFMQRYDLLVTPSVAVPAFEARPAGAVPMDPVSMLGWTPFSYPFNLTQQPAITVPCGLTKAGLPMGLQIVGPMFGDALVLRAARAYESVQPVARPNIG</sequence>
<dbReference type="Gene3D" id="3.90.1300.10">
    <property type="entry name" value="Amidase signature (AS) domain"/>
    <property type="match status" value="1"/>
</dbReference>
<dbReference type="EC" id="3.5.1.4" evidence="3"/>
<dbReference type="SUPFAM" id="SSF75304">
    <property type="entry name" value="Amidase signature (AS) enzymes"/>
    <property type="match status" value="1"/>
</dbReference>
<evidence type="ECO:0000256" key="1">
    <source>
        <dbReference type="ARBA" id="ARBA00009199"/>
    </source>
</evidence>
<comment type="caution">
    <text evidence="3">The sequence shown here is derived from an EMBL/GenBank/DDBJ whole genome shotgun (WGS) entry which is preliminary data.</text>
</comment>
<dbReference type="PANTHER" id="PTHR11895">
    <property type="entry name" value="TRANSAMIDASE"/>
    <property type="match status" value="1"/>
</dbReference>
<evidence type="ECO:0000259" key="2">
    <source>
        <dbReference type="Pfam" id="PF01425"/>
    </source>
</evidence>
<dbReference type="Pfam" id="PF01425">
    <property type="entry name" value="Amidase"/>
    <property type="match status" value="1"/>
</dbReference>
<keyword evidence="3" id="KW-0378">Hydrolase</keyword>
<keyword evidence="4" id="KW-1185">Reference proteome</keyword>
<dbReference type="NCBIfam" id="NF004815">
    <property type="entry name" value="PRK06169.1"/>
    <property type="match status" value="1"/>
</dbReference>
<dbReference type="InterPro" id="IPR023631">
    <property type="entry name" value="Amidase_dom"/>
</dbReference>
<evidence type="ECO:0000313" key="3">
    <source>
        <dbReference type="EMBL" id="MBD8049563.1"/>
    </source>
</evidence>
<accession>A0A927FF76</accession>
<dbReference type="InterPro" id="IPR000120">
    <property type="entry name" value="Amidase"/>
</dbReference>
<dbReference type="PROSITE" id="PS00571">
    <property type="entry name" value="AMIDASES"/>
    <property type="match status" value="1"/>
</dbReference>
<dbReference type="RefSeq" id="WP_191818022.1">
    <property type="nucleotide sequence ID" value="NZ_JACYFT010000001.1"/>
</dbReference>
<comment type="similarity">
    <text evidence="1">Belongs to the amidase family.</text>
</comment>
<dbReference type="InterPro" id="IPR036928">
    <property type="entry name" value="AS_sf"/>
</dbReference>
<feature type="domain" description="Amidase" evidence="2">
    <location>
        <begin position="27"/>
        <end position="453"/>
    </location>
</feature>
<dbReference type="PANTHER" id="PTHR11895:SF7">
    <property type="entry name" value="GLUTAMYL-TRNA(GLN) AMIDOTRANSFERASE SUBUNIT A, MITOCHONDRIAL"/>
    <property type="match status" value="1"/>
</dbReference>
<name>A0A927FF76_9BURK</name>
<dbReference type="InterPro" id="IPR020556">
    <property type="entry name" value="Amidase_CS"/>
</dbReference>